<keyword evidence="2 5" id="KW-0812">Transmembrane</keyword>
<dbReference type="RefSeq" id="WP_272737549.1">
    <property type="nucleotide sequence ID" value="NZ_CP116942.1"/>
</dbReference>
<dbReference type="HAMAP" id="MF_00445">
    <property type="entry name" value="NDH1_NuoN_1"/>
    <property type="match status" value="1"/>
</dbReference>
<comment type="function">
    <text evidence="5">NDH-1 shuttles electrons from NADH, via FMN and iron-sulfur (Fe-S) centers, to quinones in the respiratory chain. The immediate electron acceptor for the enzyme in this species is believed to be a menaquinone. Couples the redox reaction to proton translocation (for every two electrons transferred, four hydrogen ions are translocated across the cytoplasmic membrane), and thus conserves the redox energy in a proton gradient.</text>
</comment>
<gene>
    <name evidence="5" type="primary">nuoN</name>
    <name evidence="8" type="ORF">PO878_04750</name>
</gene>
<dbReference type="GO" id="GO:0012505">
    <property type="term" value="C:endomembrane system"/>
    <property type="evidence" value="ECO:0007669"/>
    <property type="project" value="UniProtKB-SubCell"/>
</dbReference>
<keyword evidence="5" id="KW-0813">Transport</keyword>
<dbReference type="EMBL" id="CP116942">
    <property type="protein sequence ID" value="WCO68032.1"/>
    <property type="molecule type" value="Genomic_DNA"/>
</dbReference>
<dbReference type="EC" id="7.1.1.-" evidence="5"/>
<comment type="subunit">
    <text evidence="5">NDH-1 is composed of 14 different subunits. Subunits NuoA, H, J, K, L, M, N constitute the membrane sector of the complex.</text>
</comment>
<accession>A0AAF0BUP7</accession>
<keyword evidence="5" id="KW-1003">Cell membrane</keyword>
<keyword evidence="5" id="KW-1278">Translocase</keyword>
<keyword evidence="5" id="KW-0520">NAD</keyword>
<dbReference type="GO" id="GO:0042773">
    <property type="term" value="P:ATP synthesis coupled electron transport"/>
    <property type="evidence" value="ECO:0007669"/>
    <property type="project" value="InterPro"/>
</dbReference>
<dbReference type="GO" id="GO:0050136">
    <property type="term" value="F:NADH dehydrogenase (quinone) (non-electrogenic) activity"/>
    <property type="evidence" value="ECO:0007669"/>
    <property type="project" value="UniProtKB-UniRule"/>
</dbReference>
<dbReference type="AlphaFoldDB" id="A0AAF0BUP7"/>
<evidence type="ECO:0000313" key="8">
    <source>
        <dbReference type="EMBL" id="WCO68032.1"/>
    </source>
</evidence>
<feature type="domain" description="NADH:quinone oxidoreductase/Mrp antiporter transmembrane" evidence="7">
    <location>
        <begin position="121"/>
        <end position="409"/>
    </location>
</feature>
<proteinExistence type="inferred from homology"/>
<dbReference type="PANTHER" id="PTHR22773">
    <property type="entry name" value="NADH DEHYDROGENASE"/>
    <property type="match status" value="1"/>
</dbReference>
<feature type="transmembrane region" description="Helical" evidence="5">
    <location>
        <begin position="437"/>
        <end position="460"/>
    </location>
</feature>
<keyword evidence="4 5" id="KW-0472">Membrane</keyword>
<feature type="transmembrane region" description="Helical" evidence="5">
    <location>
        <begin position="103"/>
        <end position="121"/>
    </location>
</feature>
<feature type="transmembrane region" description="Helical" evidence="5">
    <location>
        <begin position="361"/>
        <end position="384"/>
    </location>
</feature>
<dbReference type="InterPro" id="IPR010096">
    <property type="entry name" value="NADH-Q_OxRdtase_suN/2"/>
</dbReference>
<comment type="subcellular location">
    <subcellularLocation>
        <location evidence="5">Cell membrane</location>
        <topology evidence="5">Multi-pass membrane protein</topology>
    </subcellularLocation>
    <subcellularLocation>
        <location evidence="1">Endomembrane system</location>
        <topology evidence="1">Multi-pass membrane protein</topology>
    </subcellularLocation>
    <subcellularLocation>
        <location evidence="6">Membrane</location>
        <topology evidence="6">Multi-pass membrane protein</topology>
    </subcellularLocation>
</comment>
<feature type="transmembrane region" description="Helical" evidence="5">
    <location>
        <begin position="198"/>
        <end position="224"/>
    </location>
</feature>
<evidence type="ECO:0000256" key="3">
    <source>
        <dbReference type="ARBA" id="ARBA00022989"/>
    </source>
</evidence>
<feature type="transmembrane region" description="Helical" evidence="5">
    <location>
        <begin position="264"/>
        <end position="286"/>
    </location>
</feature>
<dbReference type="InterPro" id="IPR001750">
    <property type="entry name" value="ND/Mrp_TM"/>
</dbReference>
<dbReference type="GO" id="GO:0048038">
    <property type="term" value="F:quinone binding"/>
    <property type="evidence" value="ECO:0007669"/>
    <property type="project" value="UniProtKB-KW"/>
</dbReference>
<comment type="similarity">
    <text evidence="5">Belongs to the complex I subunit 2 family.</text>
</comment>
<feature type="transmembrane region" description="Helical" evidence="5">
    <location>
        <begin position="293"/>
        <end position="312"/>
    </location>
</feature>
<keyword evidence="5" id="KW-0874">Quinone</keyword>
<feature type="transmembrane region" description="Helical" evidence="5">
    <location>
        <begin position="318"/>
        <end position="340"/>
    </location>
</feature>
<evidence type="ECO:0000313" key="9">
    <source>
        <dbReference type="Proteomes" id="UP001216390"/>
    </source>
</evidence>
<dbReference type="GO" id="GO:0008137">
    <property type="term" value="F:NADH dehydrogenase (ubiquinone) activity"/>
    <property type="evidence" value="ECO:0007669"/>
    <property type="project" value="InterPro"/>
</dbReference>
<feature type="transmembrane region" description="Helical" evidence="5">
    <location>
        <begin position="127"/>
        <end position="145"/>
    </location>
</feature>
<feature type="transmembrane region" description="Helical" evidence="5">
    <location>
        <begin position="157"/>
        <end position="178"/>
    </location>
</feature>
<sequence length="470" mass="48114">MDVGHLAPEIALVLGAVAVVLVASFTRRERQWITTPLAAVAVVASGGISIGLARGADQQLSFDRAWALDGATQGAELIIAGATLVCLLLSAEWFRTDPRRGEYPAVLLFSAAGAMVLAGAADTMEVVVGMLLVSVTGYTLAAYHRASPAAVEAGMRYFLIGALTNAVLLVGVVILYGSTGTTNLDDTASALAAGADPVAIVAVVVCLVVGLGFEIGAVPSHVWVPDVAQAAPAPSAAFLTVVPKVGALVALARVLQVLPEDAVAWRPIIALLAAVTMTVGNLLALWQDDLRRMLGWSSVSQAGYALMAVVVIDRADMALPSLIVFLAAYAAATTAAFAVVTELRGRTALADYRGLGATHPWLAVALVVSLLSLVGIPPLGGFVGKLTLFTATIDGGYGWLAALAVANTVASLFYYLRVVAPMAFDTSPRPAAVLGRWAGGAVAFAAFATVLLGLLAGPLLTALDSAVLLP</sequence>
<evidence type="ECO:0000259" key="7">
    <source>
        <dbReference type="Pfam" id="PF00361"/>
    </source>
</evidence>
<dbReference type="Proteomes" id="UP001216390">
    <property type="component" value="Chromosome"/>
</dbReference>
<keyword evidence="9" id="KW-1185">Reference proteome</keyword>
<evidence type="ECO:0000256" key="5">
    <source>
        <dbReference type="HAMAP-Rule" id="MF_00445"/>
    </source>
</evidence>
<feature type="transmembrane region" description="Helical" evidence="5">
    <location>
        <begin position="236"/>
        <end position="258"/>
    </location>
</feature>
<keyword evidence="3 5" id="KW-1133">Transmembrane helix</keyword>
<feature type="transmembrane region" description="Helical" evidence="5">
    <location>
        <begin position="32"/>
        <end position="53"/>
    </location>
</feature>
<organism evidence="8 9">
    <name type="scientific">Iamia majanohamensis</name>
    <dbReference type="NCBI Taxonomy" id="467976"/>
    <lineage>
        <taxon>Bacteria</taxon>
        <taxon>Bacillati</taxon>
        <taxon>Actinomycetota</taxon>
        <taxon>Acidimicrobiia</taxon>
        <taxon>Acidimicrobiales</taxon>
        <taxon>Iamiaceae</taxon>
        <taxon>Iamia</taxon>
    </lineage>
</organism>
<reference evidence="8" key="1">
    <citation type="submission" date="2023-01" db="EMBL/GenBank/DDBJ databases">
        <title>The diversity of Class Acidimicrobiia in South China Sea sediment environments and the proposal of Iamia marina sp. nov., a novel species of the genus Iamia.</title>
        <authorList>
            <person name="He Y."/>
            <person name="Tian X."/>
        </authorList>
    </citation>
    <scope>NUCLEOTIDE SEQUENCE</scope>
    <source>
        <strain evidence="8">DSM 19957</strain>
    </source>
</reference>
<comment type="catalytic activity">
    <reaction evidence="5">
        <text>a quinone + NADH + 5 H(+)(in) = a quinol + NAD(+) + 4 H(+)(out)</text>
        <dbReference type="Rhea" id="RHEA:57888"/>
        <dbReference type="ChEBI" id="CHEBI:15378"/>
        <dbReference type="ChEBI" id="CHEBI:24646"/>
        <dbReference type="ChEBI" id="CHEBI:57540"/>
        <dbReference type="ChEBI" id="CHEBI:57945"/>
        <dbReference type="ChEBI" id="CHEBI:132124"/>
    </reaction>
</comment>
<feature type="transmembrane region" description="Helical" evidence="5">
    <location>
        <begin position="73"/>
        <end position="91"/>
    </location>
</feature>
<dbReference type="InterPro" id="IPR003918">
    <property type="entry name" value="NADH_UbQ_OxRdtase"/>
</dbReference>
<dbReference type="KEGG" id="ima:PO878_04750"/>
<evidence type="ECO:0000256" key="6">
    <source>
        <dbReference type="RuleBase" id="RU000320"/>
    </source>
</evidence>
<evidence type="ECO:0000256" key="4">
    <source>
        <dbReference type="ARBA" id="ARBA00023136"/>
    </source>
</evidence>
<name>A0AAF0BUP7_9ACTN</name>
<feature type="transmembrane region" description="Helical" evidence="5">
    <location>
        <begin position="396"/>
        <end position="416"/>
    </location>
</feature>
<dbReference type="Pfam" id="PF00361">
    <property type="entry name" value="Proton_antipo_M"/>
    <property type="match status" value="1"/>
</dbReference>
<evidence type="ECO:0000256" key="2">
    <source>
        <dbReference type="ARBA" id="ARBA00022692"/>
    </source>
</evidence>
<dbReference type="PRINTS" id="PR01437">
    <property type="entry name" value="NUOXDRDTASE4"/>
</dbReference>
<dbReference type="GO" id="GO:0005886">
    <property type="term" value="C:plasma membrane"/>
    <property type="evidence" value="ECO:0007669"/>
    <property type="project" value="UniProtKB-SubCell"/>
</dbReference>
<feature type="transmembrane region" description="Helical" evidence="5">
    <location>
        <begin position="6"/>
        <end position="25"/>
    </location>
</feature>
<protein>
    <recommendedName>
        <fullName evidence="5">NADH-quinone oxidoreductase subunit N</fullName>
        <ecNumber evidence="5">7.1.1.-</ecNumber>
    </recommendedName>
    <alternativeName>
        <fullName evidence="5">NADH dehydrogenase I subunit N</fullName>
    </alternativeName>
    <alternativeName>
        <fullName evidence="5">NDH-1 subunit N</fullName>
    </alternativeName>
</protein>
<evidence type="ECO:0000256" key="1">
    <source>
        <dbReference type="ARBA" id="ARBA00004127"/>
    </source>
</evidence>